<evidence type="ECO:0000259" key="3">
    <source>
        <dbReference type="PROSITE" id="PS51099"/>
    </source>
</evidence>
<protein>
    <submittedName>
        <fullName evidence="4">PTS sugar transporter subunit IIB</fullName>
    </submittedName>
</protein>
<dbReference type="Proteomes" id="UP000324336">
    <property type="component" value="Unassembled WGS sequence"/>
</dbReference>
<dbReference type="Pfam" id="PF02302">
    <property type="entry name" value="PTS_IIB"/>
    <property type="match status" value="1"/>
</dbReference>
<keyword evidence="4" id="KW-0762">Sugar transport</keyword>
<comment type="caution">
    <text evidence="4">The sequence shown here is derived from an EMBL/GenBank/DDBJ whole genome shotgun (WGS) entry which is preliminary data.</text>
</comment>
<dbReference type="InterPro" id="IPR003501">
    <property type="entry name" value="PTS_EIIB_2/3"/>
</dbReference>
<evidence type="ECO:0000313" key="4">
    <source>
        <dbReference type="EMBL" id="TXJ25108.1"/>
    </source>
</evidence>
<evidence type="ECO:0000256" key="2">
    <source>
        <dbReference type="ARBA" id="ARBA00022683"/>
    </source>
</evidence>
<dbReference type="PROSITE" id="PS51099">
    <property type="entry name" value="PTS_EIIB_TYPE_2"/>
    <property type="match status" value="1"/>
</dbReference>
<evidence type="ECO:0000313" key="5">
    <source>
        <dbReference type="Proteomes" id="UP000324336"/>
    </source>
</evidence>
<evidence type="ECO:0000256" key="1">
    <source>
        <dbReference type="ARBA" id="ARBA00022679"/>
    </source>
</evidence>
<dbReference type="SUPFAM" id="SSF52794">
    <property type="entry name" value="PTS system IIB component-like"/>
    <property type="match status" value="1"/>
</dbReference>
<dbReference type="CDD" id="cd05563">
    <property type="entry name" value="PTS_IIB_ascorbate"/>
    <property type="match status" value="1"/>
</dbReference>
<dbReference type="RefSeq" id="WP_147774841.1">
    <property type="nucleotide sequence ID" value="NZ_CATXRK010000001.1"/>
</dbReference>
<dbReference type="InterPro" id="IPR036095">
    <property type="entry name" value="PTS_EIIB-like_sf"/>
</dbReference>
<feature type="domain" description="PTS EIIB type-2" evidence="3">
    <location>
        <begin position="2"/>
        <end position="98"/>
    </location>
</feature>
<name>A0AB38PYX8_9SPIR</name>
<keyword evidence="2" id="KW-0598">Phosphotransferase system</keyword>
<dbReference type="EMBL" id="SAYA01000021">
    <property type="protein sequence ID" value="TXJ25108.1"/>
    <property type="molecule type" value="Genomic_DNA"/>
</dbReference>
<proteinExistence type="predicted"/>
<organism evidence="4 5">
    <name type="scientific">Brachyspira aalborgi</name>
    <dbReference type="NCBI Taxonomy" id="29522"/>
    <lineage>
        <taxon>Bacteria</taxon>
        <taxon>Pseudomonadati</taxon>
        <taxon>Spirochaetota</taxon>
        <taxon>Spirochaetia</taxon>
        <taxon>Brachyspirales</taxon>
        <taxon>Brachyspiraceae</taxon>
        <taxon>Brachyspira</taxon>
    </lineage>
</organism>
<dbReference type="InterPro" id="IPR013011">
    <property type="entry name" value="PTS_EIIB_2"/>
</dbReference>
<accession>A0AB38PYX8</accession>
<keyword evidence="4" id="KW-0813">Transport</keyword>
<gene>
    <name evidence="4" type="ORF">EPJ73_06450</name>
</gene>
<keyword evidence="1" id="KW-0808">Transferase</keyword>
<reference evidence="4 5" key="1">
    <citation type="journal article" date="1992" name="Lakartidningen">
        <title>[Penicillin V and not amoxicillin is the first choice preparation in acute otitis].</title>
        <authorList>
            <person name="Kamme C."/>
            <person name="Lundgren K."/>
            <person name="Prellner K."/>
        </authorList>
    </citation>
    <scope>NUCLEOTIDE SEQUENCE [LARGE SCALE GENOMIC DNA]</scope>
    <source>
        <strain evidence="4 5">PC4597II</strain>
    </source>
</reference>
<dbReference type="AlphaFoldDB" id="A0AB38PYX8"/>
<dbReference type="GO" id="GO:0008982">
    <property type="term" value="F:protein-N(PI)-phosphohistidine-sugar phosphotransferase activity"/>
    <property type="evidence" value="ECO:0007669"/>
    <property type="project" value="InterPro"/>
</dbReference>
<sequence length="102" mass="11353">MVKVLVSCANGSGTSLMMKMTAEKSLKSLGFKDFDVHHCALSEGKSTAINYDLVFCPLNFIDMFKESIEKGVKVIGIKNVLSEPEFKQKLEESGYLEDLKNK</sequence>
<dbReference type="GO" id="GO:0009401">
    <property type="term" value="P:phosphoenolpyruvate-dependent sugar phosphotransferase system"/>
    <property type="evidence" value="ECO:0007669"/>
    <property type="project" value="UniProtKB-KW"/>
</dbReference>
<dbReference type="Gene3D" id="3.40.50.2300">
    <property type="match status" value="1"/>
</dbReference>